<evidence type="ECO:0000259" key="1">
    <source>
        <dbReference type="Pfam" id="PF00534"/>
    </source>
</evidence>
<gene>
    <name evidence="3" type="ORF">J2S74_001848</name>
</gene>
<evidence type="ECO:0000259" key="2">
    <source>
        <dbReference type="Pfam" id="PF13439"/>
    </source>
</evidence>
<keyword evidence="4" id="KW-1185">Reference proteome</keyword>
<evidence type="ECO:0000313" key="4">
    <source>
        <dbReference type="Proteomes" id="UP001230005"/>
    </source>
</evidence>
<comment type="caution">
    <text evidence="3">The sequence shown here is derived from an EMBL/GenBank/DDBJ whole genome shotgun (WGS) entry which is preliminary data.</text>
</comment>
<sequence>MNILYLTDDEITSGGAVKEHINAICRGFKNKGHKVTLICPSIDRNASILVDQVITYGSGRSIPRVVAMLKTIKKLLNEENIDAIYMRYRASQLPLYFLKSFTAQTRYLEINGIAEKEMRINKFKYLLIRFVQKIIERPFFLKSSGVFTVTKEIASYYKNNYNIQKENIYVFNNGVWPERFETKPNKRKSEKITLGFVGNIVWWQGLETVIKAIGDQNYRDKVDLTIVGSGDELEKLKRLAESLDASNIQFLGQVPSDEIPKIMTGFDIGIVSKSIKGEGLSPIKLYEYWAAGLPVIATNLPGLDIVENIEGGLNYEMDDVDSLKSSLNTLLNDKSKWEVYGENGRRYVEEYANWHNIGDSTVKIIEGKSNFNERIKLV</sequence>
<dbReference type="CDD" id="cd03794">
    <property type="entry name" value="GT4_WbuB-like"/>
    <property type="match status" value="1"/>
</dbReference>
<dbReference type="Proteomes" id="UP001230005">
    <property type="component" value="Unassembled WGS sequence"/>
</dbReference>
<dbReference type="InterPro" id="IPR028098">
    <property type="entry name" value="Glyco_trans_4-like_N"/>
</dbReference>
<dbReference type="RefSeq" id="WP_307324478.1">
    <property type="nucleotide sequence ID" value="NZ_JAUSUG010000006.1"/>
</dbReference>
<reference evidence="3 4" key="1">
    <citation type="submission" date="2023-07" db="EMBL/GenBank/DDBJ databases">
        <title>Genomic Encyclopedia of Type Strains, Phase IV (KMG-IV): sequencing the most valuable type-strain genomes for metagenomic binning, comparative biology and taxonomic classification.</title>
        <authorList>
            <person name="Goeker M."/>
        </authorList>
    </citation>
    <scope>NUCLEOTIDE SEQUENCE [LARGE SCALE GENOMIC DNA]</scope>
    <source>
        <strain evidence="3 4">DSM 9768</strain>
    </source>
</reference>
<feature type="domain" description="Glycosyl transferase family 1" evidence="1">
    <location>
        <begin position="182"/>
        <end position="346"/>
    </location>
</feature>
<protein>
    <submittedName>
        <fullName evidence="3">Glycosyltransferase involved in cell wall biosynthesis</fullName>
    </submittedName>
</protein>
<dbReference type="Gene3D" id="3.40.50.2000">
    <property type="entry name" value="Glycogen Phosphorylase B"/>
    <property type="match status" value="2"/>
</dbReference>
<dbReference type="PANTHER" id="PTHR12526">
    <property type="entry name" value="GLYCOSYLTRANSFERASE"/>
    <property type="match status" value="1"/>
</dbReference>
<name>A0ABT9ZUB1_9BACI</name>
<dbReference type="Pfam" id="PF13439">
    <property type="entry name" value="Glyco_transf_4"/>
    <property type="match status" value="1"/>
</dbReference>
<dbReference type="InterPro" id="IPR001296">
    <property type="entry name" value="Glyco_trans_1"/>
</dbReference>
<proteinExistence type="predicted"/>
<organism evidence="3 4">
    <name type="scientific">Evansella vedderi</name>
    <dbReference type="NCBI Taxonomy" id="38282"/>
    <lineage>
        <taxon>Bacteria</taxon>
        <taxon>Bacillati</taxon>
        <taxon>Bacillota</taxon>
        <taxon>Bacilli</taxon>
        <taxon>Bacillales</taxon>
        <taxon>Bacillaceae</taxon>
        <taxon>Evansella</taxon>
    </lineage>
</organism>
<dbReference type="SUPFAM" id="SSF53756">
    <property type="entry name" value="UDP-Glycosyltransferase/glycogen phosphorylase"/>
    <property type="match status" value="1"/>
</dbReference>
<feature type="domain" description="Glycosyltransferase subfamily 4-like N-terminal" evidence="2">
    <location>
        <begin position="19"/>
        <end position="179"/>
    </location>
</feature>
<accession>A0ABT9ZUB1</accession>
<dbReference type="EMBL" id="JAUSUG010000006">
    <property type="protein sequence ID" value="MDQ0254469.1"/>
    <property type="molecule type" value="Genomic_DNA"/>
</dbReference>
<dbReference type="Pfam" id="PF00534">
    <property type="entry name" value="Glycos_transf_1"/>
    <property type="match status" value="1"/>
</dbReference>
<evidence type="ECO:0000313" key="3">
    <source>
        <dbReference type="EMBL" id="MDQ0254469.1"/>
    </source>
</evidence>